<dbReference type="PANTHER" id="PTHR45125:SF3">
    <property type="entry name" value="NO-APICAL-MERISTEM-ASSOCIATED CARBOXY-TERMINAL DOMAIN PROTEIN"/>
    <property type="match status" value="1"/>
</dbReference>
<feature type="compositionally biased region" description="Acidic residues" evidence="1">
    <location>
        <begin position="373"/>
        <end position="392"/>
    </location>
</feature>
<organism evidence="3 4">
    <name type="scientific">Puccinia striiformis f. sp. tritici PST-78</name>
    <dbReference type="NCBI Taxonomy" id="1165861"/>
    <lineage>
        <taxon>Eukaryota</taxon>
        <taxon>Fungi</taxon>
        <taxon>Dikarya</taxon>
        <taxon>Basidiomycota</taxon>
        <taxon>Pucciniomycotina</taxon>
        <taxon>Pucciniomycetes</taxon>
        <taxon>Pucciniales</taxon>
        <taxon>Pucciniaceae</taxon>
        <taxon>Puccinia</taxon>
    </lineage>
</organism>
<dbReference type="InterPro" id="IPR029466">
    <property type="entry name" value="NAM-associated_C"/>
</dbReference>
<evidence type="ECO:0000259" key="2">
    <source>
        <dbReference type="Pfam" id="PF14303"/>
    </source>
</evidence>
<evidence type="ECO:0000313" key="3">
    <source>
        <dbReference type="EMBL" id="KNF06768.1"/>
    </source>
</evidence>
<feature type="compositionally biased region" description="Basic and acidic residues" evidence="1">
    <location>
        <begin position="21"/>
        <end position="31"/>
    </location>
</feature>
<dbReference type="EMBL" id="AJIL01000002">
    <property type="protein sequence ID" value="KNF06768.1"/>
    <property type="molecule type" value="Genomic_DNA"/>
</dbReference>
<reference evidence="4" key="1">
    <citation type="submission" date="2014-03" db="EMBL/GenBank/DDBJ databases">
        <title>The Genome Sequence of Puccinia striiformis f. sp. tritici PST-78.</title>
        <authorList>
            <consortium name="The Broad Institute Genome Sequencing Platform"/>
            <person name="Cuomo C."/>
            <person name="Hulbert S."/>
            <person name="Chen X."/>
            <person name="Walker B."/>
            <person name="Young S.K."/>
            <person name="Zeng Q."/>
            <person name="Gargeya S."/>
            <person name="Fitzgerald M."/>
            <person name="Haas B."/>
            <person name="Abouelleil A."/>
            <person name="Alvarado L."/>
            <person name="Arachchi H.M."/>
            <person name="Berlin A.M."/>
            <person name="Chapman S.B."/>
            <person name="Goldberg J."/>
            <person name="Griggs A."/>
            <person name="Gujja S."/>
            <person name="Hansen M."/>
            <person name="Howarth C."/>
            <person name="Imamovic A."/>
            <person name="Larimer J."/>
            <person name="McCowan C."/>
            <person name="Montmayeur A."/>
            <person name="Murphy C."/>
            <person name="Neiman D."/>
            <person name="Pearson M."/>
            <person name="Priest M."/>
            <person name="Roberts A."/>
            <person name="Saif S."/>
            <person name="Shea T."/>
            <person name="Sisk P."/>
            <person name="Sykes S."/>
            <person name="Wortman J."/>
            <person name="Nusbaum C."/>
            <person name="Birren B."/>
        </authorList>
    </citation>
    <scope>NUCLEOTIDE SEQUENCE [LARGE SCALE GENOMIC DNA]</scope>
    <source>
        <strain evidence="4">race PST-78</strain>
    </source>
</reference>
<dbReference type="AlphaFoldDB" id="A0A0L0W5H2"/>
<evidence type="ECO:0000256" key="1">
    <source>
        <dbReference type="SAM" id="MobiDB-lite"/>
    </source>
</evidence>
<feature type="compositionally biased region" description="Basic and acidic residues" evidence="1">
    <location>
        <begin position="85"/>
        <end position="95"/>
    </location>
</feature>
<proteinExistence type="predicted"/>
<dbReference type="Pfam" id="PF14303">
    <property type="entry name" value="NAM-associated"/>
    <property type="match status" value="1"/>
</dbReference>
<dbReference type="Proteomes" id="UP000054564">
    <property type="component" value="Unassembled WGS sequence"/>
</dbReference>
<accession>A0A0L0W5H2</accession>
<sequence length="392" mass="43968">MAPKRKSKASHTADIDIVVDSAEKKVADPQEKTTPLKQLTTPKGAPSQKKKPTDVAPSPGKEPSDLVPPSPKSTPSISPLPADLTDQKGSRSKNYDDDEDVKICHSWLEVSQDPLNSTNQAGDTFWKRVGEHYESTRDDGALYRTWSSVKSRWHILQHAVNKFCGAVQHVKMANKSGENLEDHITKALAYFKATSEKGKKFSHMQCSFFDEGTTDSVELDSINDDRPDDVSPTKSNKSGRPIGNRKAKDLVAKAREDSQFKNDILSVHRDLALQTKTQNNILANQREALTTLADHAVMSTDLISVSEASRPFFEWSQKKVLEKVEKERAEFMKKKKAEEEEEAKKIAIEKRKAGPKINRGRHTRTTKAVDVIESSEEEGEEEEDDEEEEEEQ</sequence>
<feature type="region of interest" description="Disordered" evidence="1">
    <location>
        <begin position="331"/>
        <end position="392"/>
    </location>
</feature>
<name>A0A0L0W5H2_9BASI</name>
<dbReference type="PANTHER" id="PTHR45125">
    <property type="entry name" value="F21J9.4-RELATED"/>
    <property type="match status" value="1"/>
</dbReference>
<feature type="compositionally biased region" description="Basic and acidic residues" evidence="1">
    <location>
        <begin position="331"/>
        <end position="352"/>
    </location>
</feature>
<gene>
    <name evidence="3" type="ORF">PSTG_00083</name>
</gene>
<evidence type="ECO:0000313" key="4">
    <source>
        <dbReference type="Proteomes" id="UP000054564"/>
    </source>
</evidence>
<keyword evidence="4" id="KW-1185">Reference proteome</keyword>
<comment type="caution">
    <text evidence="3">The sequence shown here is derived from an EMBL/GenBank/DDBJ whole genome shotgun (WGS) entry which is preliminary data.</text>
</comment>
<feature type="region of interest" description="Disordered" evidence="1">
    <location>
        <begin position="1"/>
        <end position="97"/>
    </location>
</feature>
<feature type="region of interest" description="Disordered" evidence="1">
    <location>
        <begin position="219"/>
        <end position="248"/>
    </location>
</feature>
<protein>
    <recommendedName>
        <fullName evidence="2">No apical meristem-associated C-terminal domain-containing protein</fullName>
    </recommendedName>
</protein>
<dbReference type="STRING" id="1165861.A0A0L0W5H2"/>
<feature type="domain" description="No apical meristem-associated C-terminal" evidence="2">
    <location>
        <begin position="208"/>
        <end position="319"/>
    </location>
</feature>
<feature type="compositionally biased region" description="Low complexity" evidence="1">
    <location>
        <begin position="32"/>
        <end position="43"/>
    </location>
</feature>